<evidence type="ECO:0000313" key="3">
    <source>
        <dbReference type="WBParaSite" id="ACOC_0000404001-mRNA-1"/>
    </source>
</evidence>
<reference evidence="1 2" key="2">
    <citation type="submission" date="2018-11" db="EMBL/GenBank/DDBJ databases">
        <authorList>
            <consortium name="Pathogen Informatics"/>
        </authorList>
    </citation>
    <scope>NUCLEOTIDE SEQUENCE [LARGE SCALE GENOMIC DNA]</scope>
    <source>
        <strain evidence="1 2">Costa Rica</strain>
    </source>
</reference>
<organism evidence="3">
    <name type="scientific">Angiostrongylus costaricensis</name>
    <name type="common">Nematode worm</name>
    <dbReference type="NCBI Taxonomy" id="334426"/>
    <lineage>
        <taxon>Eukaryota</taxon>
        <taxon>Metazoa</taxon>
        <taxon>Ecdysozoa</taxon>
        <taxon>Nematoda</taxon>
        <taxon>Chromadorea</taxon>
        <taxon>Rhabditida</taxon>
        <taxon>Rhabditina</taxon>
        <taxon>Rhabditomorpha</taxon>
        <taxon>Strongyloidea</taxon>
        <taxon>Metastrongylidae</taxon>
        <taxon>Angiostrongylus</taxon>
    </lineage>
</organism>
<protein>
    <submittedName>
        <fullName evidence="3">V-type proton ATPase subunit D</fullName>
    </submittedName>
</protein>
<keyword evidence="2" id="KW-1185">Reference proteome</keyword>
<dbReference type="EMBL" id="UYYA01001822">
    <property type="protein sequence ID" value="VDM55626.1"/>
    <property type="molecule type" value="Genomic_DNA"/>
</dbReference>
<gene>
    <name evidence="1" type="ORF">ACOC_LOCUS4041</name>
</gene>
<evidence type="ECO:0000313" key="1">
    <source>
        <dbReference type="EMBL" id="VDM55626.1"/>
    </source>
</evidence>
<proteinExistence type="predicted"/>
<evidence type="ECO:0000313" key="2">
    <source>
        <dbReference type="Proteomes" id="UP000267027"/>
    </source>
</evidence>
<dbReference type="WBParaSite" id="ACOC_0000404001-mRNA-1">
    <property type="protein sequence ID" value="ACOC_0000404001-mRNA-1"/>
    <property type="gene ID" value="ACOC_0000404001"/>
</dbReference>
<name>A0A0R3PI63_ANGCS</name>
<dbReference type="Proteomes" id="UP000267027">
    <property type="component" value="Unassembled WGS sequence"/>
</dbReference>
<sequence length="143" mass="16153">SKVTKRLSPETLELIRQRGIARAAGNRELTSEFAKQRRKAIKEDLKARTATVMAEAEEAGKNIRKAHRSFANYKAKMTALRLSDGTVTASRKTMEKIIYEYYSDLFEKPPVLHSEIRYAISLPEEPLASPRKHTGSALHTLLV</sequence>
<dbReference type="AlphaFoldDB" id="A0A0R3PI63"/>
<reference evidence="3" key="1">
    <citation type="submission" date="2017-02" db="UniProtKB">
        <authorList>
            <consortium name="WormBaseParasite"/>
        </authorList>
    </citation>
    <scope>IDENTIFICATION</scope>
</reference>
<accession>A0A0R3PI63</accession>